<evidence type="ECO:0000313" key="2">
    <source>
        <dbReference type="Proteomes" id="UP000887572"/>
    </source>
</evidence>
<evidence type="ECO:0000313" key="3">
    <source>
        <dbReference type="WBParaSite" id="Gr19_v10_g3511.t1"/>
    </source>
</evidence>
<keyword evidence="2" id="KW-1185">Reference proteome</keyword>
<protein>
    <submittedName>
        <fullName evidence="3">BED-type domain-containing protein</fullName>
    </submittedName>
</protein>
<evidence type="ECO:0000256" key="1">
    <source>
        <dbReference type="SAM" id="MobiDB-lite"/>
    </source>
</evidence>
<organism evidence="2 3">
    <name type="scientific">Globodera rostochiensis</name>
    <name type="common">Golden nematode worm</name>
    <name type="synonym">Heterodera rostochiensis</name>
    <dbReference type="NCBI Taxonomy" id="31243"/>
    <lineage>
        <taxon>Eukaryota</taxon>
        <taxon>Metazoa</taxon>
        <taxon>Ecdysozoa</taxon>
        <taxon>Nematoda</taxon>
        <taxon>Chromadorea</taxon>
        <taxon>Rhabditida</taxon>
        <taxon>Tylenchina</taxon>
        <taxon>Tylenchomorpha</taxon>
        <taxon>Tylenchoidea</taxon>
        <taxon>Heteroderidae</taxon>
        <taxon>Heteroderinae</taxon>
        <taxon>Globodera</taxon>
    </lineage>
</organism>
<reference evidence="3" key="1">
    <citation type="submission" date="2022-11" db="UniProtKB">
        <authorList>
            <consortium name="WormBaseParasite"/>
        </authorList>
    </citation>
    <scope>IDENTIFICATION</scope>
</reference>
<proteinExistence type="predicted"/>
<sequence>MSSSASTTIKRRKCSFIAEWETLYDFVKPSRKGNGYFYCTFCDKDINVETMGVSAVKSHNENRFHRQIALDNQKAAALAEENCLRRRLFQSLDLEGTDAASEAIVTAFVTERKPIDVSALSTTKRQFERGTETASPAPPAKKERIESAEGDDDDNGNVSDFVRKKQLIDLQILEAELIQKQLSNYQRCTELGLPACIHLPAAGAGPRRSQQQQCRRVITFSNPHACQFDAGRQRADAPPRDGDLNESVGTSCELTAFADI</sequence>
<dbReference type="AlphaFoldDB" id="A0A914HPR8"/>
<dbReference type="Proteomes" id="UP000887572">
    <property type="component" value="Unplaced"/>
</dbReference>
<feature type="region of interest" description="Disordered" evidence="1">
    <location>
        <begin position="122"/>
        <end position="158"/>
    </location>
</feature>
<name>A0A914HPR8_GLORO</name>
<dbReference type="WBParaSite" id="Gr19_v10_g3511.t1">
    <property type="protein sequence ID" value="Gr19_v10_g3511.t1"/>
    <property type="gene ID" value="Gr19_v10_g3511"/>
</dbReference>
<accession>A0A914HPR8</accession>